<organism evidence="1 2">
    <name type="scientific">Piloderma croceum (strain F 1598)</name>
    <dbReference type="NCBI Taxonomy" id="765440"/>
    <lineage>
        <taxon>Eukaryota</taxon>
        <taxon>Fungi</taxon>
        <taxon>Dikarya</taxon>
        <taxon>Basidiomycota</taxon>
        <taxon>Agaricomycotina</taxon>
        <taxon>Agaricomycetes</taxon>
        <taxon>Agaricomycetidae</taxon>
        <taxon>Atheliales</taxon>
        <taxon>Atheliaceae</taxon>
        <taxon>Piloderma</taxon>
    </lineage>
</organism>
<reference evidence="1 2" key="1">
    <citation type="submission" date="2014-04" db="EMBL/GenBank/DDBJ databases">
        <authorList>
            <consortium name="DOE Joint Genome Institute"/>
            <person name="Kuo A."/>
            <person name="Tarkka M."/>
            <person name="Buscot F."/>
            <person name="Kohler A."/>
            <person name="Nagy L.G."/>
            <person name="Floudas D."/>
            <person name="Copeland A."/>
            <person name="Barry K.W."/>
            <person name="Cichocki N."/>
            <person name="Veneault-Fourrey C."/>
            <person name="LaButti K."/>
            <person name="Lindquist E.A."/>
            <person name="Lipzen A."/>
            <person name="Lundell T."/>
            <person name="Morin E."/>
            <person name="Murat C."/>
            <person name="Sun H."/>
            <person name="Tunlid A."/>
            <person name="Henrissat B."/>
            <person name="Grigoriev I.V."/>
            <person name="Hibbett D.S."/>
            <person name="Martin F."/>
            <person name="Nordberg H.P."/>
            <person name="Cantor M.N."/>
            <person name="Hua S.X."/>
        </authorList>
    </citation>
    <scope>NUCLEOTIDE SEQUENCE [LARGE SCALE GENOMIC DNA]</scope>
    <source>
        <strain evidence="1 2">F 1598</strain>
    </source>
</reference>
<accession>A0A0C3ACF3</accession>
<evidence type="ECO:0000313" key="2">
    <source>
        <dbReference type="Proteomes" id="UP000054166"/>
    </source>
</evidence>
<proteinExistence type="predicted"/>
<dbReference type="Proteomes" id="UP000054166">
    <property type="component" value="Unassembled WGS sequence"/>
</dbReference>
<protein>
    <submittedName>
        <fullName evidence="1">Uncharacterized protein</fullName>
    </submittedName>
</protein>
<name>A0A0C3ACF3_PILCF</name>
<gene>
    <name evidence="1" type="ORF">PILCRDRAFT_17057</name>
</gene>
<dbReference type="AlphaFoldDB" id="A0A0C3ACF3"/>
<sequence length="70" mass="7631">MAHSTCLDANPSPARRLAQRGVVLARIYGRLETFKQANEMYCMHASKPASLIAPTHAPTDSIRGSFDDVS</sequence>
<dbReference type="HOGENOM" id="CLU_2758724_0_0_1"/>
<dbReference type="InParanoid" id="A0A0C3ACF3"/>
<keyword evidence="2" id="KW-1185">Reference proteome</keyword>
<evidence type="ECO:0000313" key="1">
    <source>
        <dbReference type="EMBL" id="KIM71458.1"/>
    </source>
</evidence>
<reference evidence="2" key="2">
    <citation type="submission" date="2015-01" db="EMBL/GenBank/DDBJ databases">
        <title>Evolutionary Origins and Diversification of the Mycorrhizal Mutualists.</title>
        <authorList>
            <consortium name="DOE Joint Genome Institute"/>
            <consortium name="Mycorrhizal Genomics Consortium"/>
            <person name="Kohler A."/>
            <person name="Kuo A."/>
            <person name="Nagy L.G."/>
            <person name="Floudas D."/>
            <person name="Copeland A."/>
            <person name="Barry K.W."/>
            <person name="Cichocki N."/>
            <person name="Veneault-Fourrey C."/>
            <person name="LaButti K."/>
            <person name="Lindquist E.A."/>
            <person name="Lipzen A."/>
            <person name="Lundell T."/>
            <person name="Morin E."/>
            <person name="Murat C."/>
            <person name="Riley R."/>
            <person name="Ohm R."/>
            <person name="Sun H."/>
            <person name="Tunlid A."/>
            <person name="Henrissat B."/>
            <person name="Grigoriev I.V."/>
            <person name="Hibbett D.S."/>
            <person name="Martin F."/>
        </authorList>
    </citation>
    <scope>NUCLEOTIDE SEQUENCE [LARGE SCALE GENOMIC DNA]</scope>
    <source>
        <strain evidence="2">F 1598</strain>
    </source>
</reference>
<dbReference type="EMBL" id="KN833310">
    <property type="protein sequence ID" value="KIM71458.1"/>
    <property type="molecule type" value="Genomic_DNA"/>
</dbReference>